<dbReference type="AlphaFoldDB" id="A0A852SZP2"/>
<dbReference type="RefSeq" id="WP_179455866.1">
    <property type="nucleotide sequence ID" value="NZ_BAAAPX010000001.1"/>
</dbReference>
<evidence type="ECO:0000259" key="1">
    <source>
        <dbReference type="Pfam" id="PF01872"/>
    </source>
</evidence>
<evidence type="ECO:0000313" key="2">
    <source>
        <dbReference type="EMBL" id="NYD74121.1"/>
    </source>
</evidence>
<dbReference type="InterPro" id="IPR024072">
    <property type="entry name" value="DHFR-like_dom_sf"/>
</dbReference>
<dbReference type="InterPro" id="IPR050765">
    <property type="entry name" value="Riboflavin_Biosynth_HTPR"/>
</dbReference>
<dbReference type="EMBL" id="JACCBJ010000001">
    <property type="protein sequence ID" value="NYD74121.1"/>
    <property type="molecule type" value="Genomic_DNA"/>
</dbReference>
<dbReference type="PANTHER" id="PTHR38011">
    <property type="entry name" value="DIHYDROFOLATE REDUCTASE FAMILY PROTEIN (AFU_ORTHOLOGUE AFUA_8G06820)"/>
    <property type="match status" value="1"/>
</dbReference>
<dbReference type="SUPFAM" id="SSF53597">
    <property type="entry name" value="Dihydrofolate reductase-like"/>
    <property type="match status" value="1"/>
</dbReference>
<proteinExistence type="predicted"/>
<accession>A0A852SZP2</accession>
<sequence length="203" mass="21963">MGIVTADIAISLDGFAAGPDQSLEHPLGGGAADRLHVWMFEYADAHTAEIDAITAAGAYVMGRNMFGPVRHEWPAPGEPLGDWIGWWGDEPPYHAPVFVLTHYPRDPLELTGTTFHFVTDGIHSAVEQARAIAGDADVAIAGGAETLNQALWAGIVDELRLHVAPVTLGAGERVFDRVPSLELELLSERVTPEVAHLTYRVRR</sequence>
<dbReference type="Gene3D" id="3.40.430.10">
    <property type="entry name" value="Dihydrofolate Reductase, subunit A"/>
    <property type="match status" value="1"/>
</dbReference>
<reference evidence="2 3" key="1">
    <citation type="submission" date="2020-07" db="EMBL/GenBank/DDBJ databases">
        <title>Sequencing the genomes of 1000 actinobacteria strains.</title>
        <authorList>
            <person name="Klenk H.-P."/>
        </authorList>
    </citation>
    <scope>NUCLEOTIDE SEQUENCE [LARGE SCALE GENOMIC DNA]</scope>
    <source>
        <strain evidence="2 3">DSM 23871</strain>
    </source>
</reference>
<keyword evidence="3" id="KW-1185">Reference proteome</keyword>
<evidence type="ECO:0000313" key="3">
    <source>
        <dbReference type="Proteomes" id="UP000589620"/>
    </source>
</evidence>
<dbReference type="InterPro" id="IPR002734">
    <property type="entry name" value="RibDG_C"/>
</dbReference>
<dbReference type="GO" id="GO:0009231">
    <property type="term" value="P:riboflavin biosynthetic process"/>
    <property type="evidence" value="ECO:0007669"/>
    <property type="project" value="InterPro"/>
</dbReference>
<dbReference type="Pfam" id="PF01872">
    <property type="entry name" value="RibD_C"/>
    <property type="match status" value="1"/>
</dbReference>
<feature type="domain" description="Bacterial bifunctional deaminase-reductase C-terminal" evidence="1">
    <location>
        <begin position="4"/>
        <end position="189"/>
    </location>
</feature>
<comment type="caution">
    <text evidence="2">The sequence shown here is derived from an EMBL/GenBank/DDBJ whole genome shotgun (WGS) entry which is preliminary data.</text>
</comment>
<dbReference type="PANTHER" id="PTHR38011:SF12">
    <property type="entry name" value="BIFUNCTIONAL DEAMINASE-REDUCTASE DOMAIN PROTEIN"/>
    <property type="match status" value="1"/>
</dbReference>
<protein>
    <submittedName>
        <fullName evidence="2">Dihydrofolate reductase</fullName>
    </submittedName>
</protein>
<gene>
    <name evidence="2" type="ORF">BJ963_001640</name>
</gene>
<organism evidence="2 3">
    <name type="scientific">Leifsonia soli</name>
    <dbReference type="NCBI Taxonomy" id="582665"/>
    <lineage>
        <taxon>Bacteria</taxon>
        <taxon>Bacillati</taxon>
        <taxon>Actinomycetota</taxon>
        <taxon>Actinomycetes</taxon>
        <taxon>Micrococcales</taxon>
        <taxon>Microbacteriaceae</taxon>
        <taxon>Leifsonia</taxon>
    </lineage>
</organism>
<dbReference type="Proteomes" id="UP000589620">
    <property type="component" value="Unassembled WGS sequence"/>
</dbReference>
<dbReference type="GO" id="GO:0008703">
    <property type="term" value="F:5-amino-6-(5-phosphoribosylamino)uracil reductase activity"/>
    <property type="evidence" value="ECO:0007669"/>
    <property type="project" value="InterPro"/>
</dbReference>
<name>A0A852SZP2_9MICO</name>